<dbReference type="NCBIfam" id="TIGR00229">
    <property type="entry name" value="sensory_box"/>
    <property type="match status" value="2"/>
</dbReference>
<dbReference type="PIRSF" id="PIRSF005925">
    <property type="entry name" value="Dos"/>
    <property type="match status" value="1"/>
</dbReference>
<dbReference type="InterPro" id="IPR043128">
    <property type="entry name" value="Rev_trsase/Diguanyl_cyclase"/>
</dbReference>
<dbReference type="InterPro" id="IPR035965">
    <property type="entry name" value="PAS-like_dom_sf"/>
</dbReference>
<dbReference type="InterPro" id="IPR000014">
    <property type="entry name" value="PAS"/>
</dbReference>
<dbReference type="SUPFAM" id="SSF55073">
    <property type="entry name" value="Nucleotide cyclase"/>
    <property type="match status" value="1"/>
</dbReference>
<dbReference type="PROSITE" id="PS50113">
    <property type="entry name" value="PAC"/>
    <property type="match status" value="2"/>
</dbReference>
<dbReference type="RefSeq" id="WP_145770143.1">
    <property type="nucleotide sequence ID" value="NZ_LR778301.1"/>
</dbReference>
<dbReference type="InterPro" id="IPR029787">
    <property type="entry name" value="Nucleotide_cyclase"/>
</dbReference>
<dbReference type="SMART" id="SM00267">
    <property type="entry name" value="GGDEF"/>
    <property type="match status" value="1"/>
</dbReference>
<dbReference type="InterPro" id="IPR000700">
    <property type="entry name" value="PAS-assoc_C"/>
</dbReference>
<dbReference type="AlphaFoldDB" id="A0A6S6Y427"/>
<dbReference type="Gene3D" id="3.20.20.450">
    <property type="entry name" value="EAL domain"/>
    <property type="match status" value="1"/>
</dbReference>
<dbReference type="PROSITE" id="PS50112">
    <property type="entry name" value="PAS"/>
    <property type="match status" value="2"/>
</dbReference>
<dbReference type="Proteomes" id="UP000515733">
    <property type="component" value="Chromosome"/>
</dbReference>
<dbReference type="PROSITE" id="PS50883">
    <property type="entry name" value="EAL"/>
    <property type="match status" value="1"/>
</dbReference>
<reference evidence="1 2" key="1">
    <citation type="submission" date="2020-03" db="EMBL/GenBank/DDBJ databases">
        <authorList>
            <consortium name="Genoscope - CEA"/>
            <person name="William W."/>
        </authorList>
    </citation>
    <scope>NUCLEOTIDE SEQUENCE [LARGE SCALE GENOMIC DNA]</scope>
    <source>
        <strain evidence="2">DSM 16959</strain>
    </source>
</reference>
<dbReference type="PANTHER" id="PTHR44757">
    <property type="entry name" value="DIGUANYLATE CYCLASE DGCP"/>
    <property type="match status" value="1"/>
</dbReference>
<dbReference type="InterPro" id="IPR001610">
    <property type="entry name" value="PAC"/>
</dbReference>
<dbReference type="SMART" id="SM00086">
    <property type="entry name" value="PAC"/>
    <property type="match status" value="2"/>
</dbReference>
<dbReference type="SUPFAM" id="SSF141868">
    <property type="entry name" value="EAL domain-like"/>
    <property type="match status" value="1"/>
</dbReference>
<dbReference type="InterPro" id="IPR000160">
    <property type="entry name" value="GGDEF_dom"/>
</dbReference>
<dbReference type="CDD" id="cd01948">
    <property type="entry name" value="EAL"/>
    <property type="match status" value="1"/>
</dbReference>
<dbReference type="InterPro" id="IPR012226">
    <property type="entry name" value="Diguanyl_cyclase/Pdiesterase"/>
</dbReference>
<gene>
    <name evidence="1" type="ORF">DENOEST_0196</name>
</gene>
<dbReference type="Gene3D" id="3.30.70.270">
    <property type="match status" value="1"/>
</dbReference>
<dbReference type="SMART" id="SM00052">
    <property type="entry name" value="EAL"/>
    <property type="match status" value="1"/>
</dbReference>
<dbReference type="PANTHER" id="PTHR44757:SF2">
    <property type="entry name" value="BIOFILM ARCHITECTURE MAINTENANCE PROTEIN MBAA"/>
    <property type="match status" value="1"/>
</dbReference>
<keyword evidence="2" id="KW-1185">Reference proteome</keyword>
<dbReference type="InterPro" id="IPR001633">
    <property type="entry name" value="EAL_dom"/>
</dbReference>
<dbReference type="EMBL" id="LR778301">
    <property type="protein sequence ID" value="CAB1367368.1"/>
    <property type="molecule type" value="Genomic_DNA"/>
</dbReference>
<dbReference type="PROSITE" id="PS50887">
    <property type="entry name" value="GGDEF"/>
    <property type="match status" value="1"/>
</dbReference>
<name>A0A6S6Y427_9PROT</name>
<evidence type="ECO:0000313" key="2">
    <source>
        <dbReference type="Proteomes" id="UP000515733"/>
    </source>
</evidence>
<dbReference type="CDD" id="cd00130">
    <property type="entry name" value="PAS"/>
    <property type="match status" value="2"/>
</dbReference>
<sequence>MLDHDDDVSRCAALCAAILDAGEEGLVGELSRVAGDFIGAREGGYFLLDKEIPAYLTLRVELLGEVEPAGVFAFAAPPNAIVRLKALVELVRVLLRRRQTERRQAQILDQIHDSVITMDLTGFITGWNKGAERIFGYTAAEAIGRHVLFLYADEDENEDDLLGDVFLEQGGHKMEVRRRRKSGEVFWASLSLSLVHDQRGNAVGLIGYLVDITDRLESEQRLRLHARIFDHSEEAILITDAQERIVSVNPAFCRITGYLAEEVLGQTPRVFQSGRHPSSFYETMWGAIHATGRWQGEIWDKRKSGEEFPQWSSISAVRNSAGEVTHYFSIFTDITERKRSEEQIHHLAYFDSLTGLPNRSQFFNLLDRALLDAKRDGSEGAVLFVDLNRFKPINDTLGHDVGDLLLKEVGQRFRSALRESDLVARIGGDEFVVSLSDMTNSAHAGGVALKLLDALDAPFILQGQELRVGASIGISLYPEDAMATETLLRYADIAMYRAKQRGDNGFAYYSHEMNQRSLDRLKIEAGLRKALEQGELLLHYQPKLELESGRVVGAEALVRWQHPDRGMVPPGEFIPVAEESGLIVRIGDWVLEAACIQARCWLDADMPVMRVAVNLSARQFTPGLAGKVRDLLNRHQLPAAWLELEITESMLMHSAEEVITMMDELVGLGVSLSLDDFGTGYSSLSYLKRFPIETLKIDRSFIEGTPGDSDDCAITSTIISMAKQLKHRVIAEGVETADQVAFLKTLGCEEIQGYIFSPPLSAGKFEALMRESPTFML</sequence>
<dbReference type="SMART" id="SM00091">
    <property type="entry name" value="PAS"/>
    <property type="match status" value="2"/>
</dbReference>
<dbReference type="Pfam" id="PF00563">
    <property type="entry name" value="EAL"/>
    <property type="match status" value="1"/>
</dbReference>
<dbReference type="KEGG" id="doe:DENOEST_0196"/>
<dbReference type="Pfam" id="PF00990">
    <property type="entry name" value="GGDEF"/>
    <property type="match status" value="1"/>
</dbReference>
<accession>A0A6S6Y427</accession>
<dbReference type="Pfam" id="PF13426">
    <property type="entry name" value="PAS_9"/>
    <property type="match status" value="2"/>
</dbReference>
<evidence type="ECO:0000313" key="1">
    <source>
        <dbReference type="EMBL" id="CAB1367368.1"/>
    </source>
</evidence>
<dbReference type="NCBIfam" id="TIGR00254">
    <property type="entry name" value="GGDEF"/>
    <property type="match status" value="1"/>
</dbReference>
<dbReference type="InterPro" id="IPR052155">
    <property type="entry name" value="Biofilm_reg_signaling"/>
</dbReference>
<protein>
    <submittedName>
        <fullName evidence="1">Diguanylate cyclase</fullName>
    </submittedName>
</protein>
<organism evidence="1 2">
    <name type="scientific">Denitratisoma oestradiolicum</name>
    <dbReference type="NCBI Taxonomy" id="311182"/>
    <lineage>
        <taxon>Bacteria</taxon>
        <taxon>Pseudomonadati</taxon>
        <taxon>Pseudomonadota</taxon>
        <taxon>Betaproteobacteria</taxon>
        <taxon>Nitrosomonadales</taxon>
        <taxon>Sterolibacteriaceae</taxon>
        <taxon>Denitratisoma</taxon>
    </lineage>
</organism>
<dbReference type="FunFam" id="3.20.20.450:FF:000001">
    <property type="entry name" value="Cyclic di-GMP phosphodiesterase yahA"/>
    <property type="match status" value="1"/>
</dbReference>
<dbReference type="InterPro" id="IPR035919">
    <property type="entry name" value="EAL_sf"/>
</dbReference>
<dbReference type="Gene3D" id="3.30.450.20">
    <property type="entry name" value="PAS domain"/>
    <property type="match status" value="2"/>
</dbReference>
<dbReference type="OrthoDB" id="8588402at2"/>
<proteinExistence type="predicted"/>
<dbReference type="SUPFAM" id="SSF55785">
    <property type="entry name" value="PYP-like sensor domain (PAS domain)"/>
    <property type="match status" value="2"/>
</dbReference>
<dbReference type="CDD" id="cd01949">
    <property type="entry name" value="GGDEF"/>
    <property type="match status" value="1"/>
</dbReference>